<dbReference type="OrthoDB" id="1112931at2759"/>
<proteinExistence type="predicted"/>
<dbReference type="PANTHER" id="PTHR33156:SF2">
    <property type="entry name" value="OS01G0738000 PROTEIN"/>
    <property type="match status" value="1"/>
</dbReference>
<comment type="caution">
    <text evidence="1">The sequence shown here is derived from an EMBL/GenBank/DDBJ whole genome shotgun (WGS) entry which is preliminary data.</text>
</comment>
<organism evidence="1 2">
    <name type="scientific">Thalictrum thalictroides</name>
    <name type="common">Rue-anemone</name>
    <name type="synonym">Anemone thalictroides</name>
    <dbReference type="NCBI Taxonomy" id="46969"/>
    <lineage>
        <taxon>Eukaryota</taxon>
        <taxon>Viridiplantae</taxon>
        <taxon>Streptophyta</taxon>
        <taxon>Embryophyta</taxon>
        <taxon>Tracheophyta</taxon>
        <taxon>Spermatophyta</taxon>
        <taxon>Magnoliopsida</taxon>
        <taxon>Ranunculales</taxon>
        <taxon>Ranunculaceae</taxon>
        <taxon>Thalictroideae</taxon>
        <taxon>Thalictrum</taxon>
    </lineage>
</organism>
<dbReference type="Proteomes" id="UP000554482">
    <property type="component" value="Unassembled WGS sequence"/>
</dbReference>
<protein>
    <submittedName>
        <fullName evidence="1">Nuclear fusion defective 6 protein</fullName>
    </submittedName>
</protein>
<dbReference type="InterPro" id="IPR043459">
    <property type="entry name" value="NFD6/NOXY2-like"/>
</dbReference>
<reference evidence="1 2" key="1">
    <citation type="submission" date="2020-06" db="EMBL/GenBank/DDBJ databases">
        <title>Transcriptomic and genomic resources for Thalictrum thalictroides and T. hernandezii: Facilitating candidate gene discovery in an emerging model plant lineage.</title>
        <authorList>
            <person name="Arias T."/>
            <person name="Riano-Pachon D.M."/>
            <person name="Di Stilio V.S."/>
        </authorList>
    </citation>
    <scope>NUCLEOTIDE SEQUENCE [LARGE SCALE GENOMIC DNA]</scope>
    <source>
        <strain evidence="2">cv. WT478/WT964</strain>
        <tissue evidence="1">Leaves</tissue>
    </source>
</reference>
<dbReference type="AlphaFoldDB" id="A0A7J6X8Y2"/>
<accession>A0A7J6X8Y2</accession>
<dbReference type="GO" id="GO:0005739">
    <property type="term" value="C:mitochondrion"/>
    <property type="evidence" value="ECO:0007669"/>
    <property type="project" value="TreeGrafter"/>
</dbReference>
<name>A0A7J6X8Y2_THATH</name>
<evidence type="ECO:0000313" key="2">
    <source>
        <dbReference type="Proteomes" id="UP000554482"/>
    </source>
</evidence>
<sequence>MAASIVRRALKSSSFSAKSTILTCSTTKPSVSSASNVAKFSGFTSVKPKSIRISRHKLSFSSRLPVELGAAQSLMPLHSATASALLTSMLSSKVGSWGWLSEGISSFPVVISLITYMKVCLRFYSLRITAETYF</sequence>
<dbReference type="EMBL" id="JABWDY010004065">
    <property type="protein sequence ID" value="KAF5205437.1"/>
    <property type="molecule type" value="Genomic_DNA"/>
</dbReference>
<keyword evidence="2" id="KW-1185">Reference proteome</keyword>
<dbReference type="PANTHER" id="PTHR33156">
    <property type="entry name" value="OS02G0230000 PROTEIN"/>
    <property type="match status" value="1"/>
</dbReference>
<gene>
    <name evidence="1" type="ORF">FRX31_004976</name>
</gene>
<evidence type="ECO:0000313" key="1">
    <source>
        <dbReference type="EMBL" id="KAF5205437.1"/>
    </source>
</evidence>